<keyword evidence="6" id="KW-1185">Reference proteome</keyword>
<feature type="coiled-coil region" evidence="1">
    <location>
        <begin position="576"/>
        <end position="612"/>
    </location>
</feature>
<keyword evidence="3" id="KW-1133">Transmembrane helix</keyword>
<evidence type="ECO:0000259" key="4">
    <source>
        <dbReference type="Pfam" id="PF00350"/>
    </source>
</evidence>
<dbReference type="InterPro" id="IPR027417">
    <property type="entry name" value="P-loop_NTPase"/>
</dbReference>
<evidence type="ECO:0000256" key="3">
    <source>
        <dbReference type="SAM" id="Phobius"/>
    </source>
</evidence>
<evidence type="ECO:0000313" key="5">
    <source>
        <dbReference type="EMBL" id="NRS93558.1"/>
    </source>
</evidence>
<comment type="caution">
    <text evidence="5">The sequence shown here is derived from an EMBL/GenBank/DDBJ whole genome shotgun (WGS) entry which is preliminary data.</text>
</comment>
<dbReference type="SUPFAM" id="SSF52540">
    <property type="entry name" value="P-loop containing nucleoside triphosphate hydrolases"/>
    <property type="match status" value="1"/>
</dbReference>
<feature type="transmembrane region" description="Helical" evidence="3">
    <location>
        <begin position="410"/>
        <end position="437"/>
    </location>
</feature>
<dbReference type="PANTHER" id="PTHR43681">
    <property type="entry name" value="TRANSMEMBRANE GTPASE FZO"/>
    <property type="match status" value="1"/>
</dbReference>
<feature type="region of interest" description="Disordered" evidence="2">
    <location>
        <begin position="461"/>
        <end position="509"/>
    </location>
</feature>
<dbReference type="InterPro" id="IPR045063">
    <property type="entry name" value="Dynamin_N"/>
</dbReference>
<dbReference type="RefSeq" id="WP_173780113.1">
    <property type="nucleotide sequence ID" value="NZ_JABSNO010000023.1"/>
</dbReference>
<name>A0A8J8K969_9FLAO</name>
<accession>A0A8J8K969</accession>
<dbReference type="Gene3D" id="3.40.50.300">
    <property type="entry name" value="P-loop containing nucleotide triphosphate hydrolases"/>
    <property type="match status" value="1"/>
</dbReference>
<dbReference type="Proteomes" id="UP000610746">
    <property type="component" value="Unassembled WGS sequence"/>
</dbReference>
<dbReference type="EMBL" id="JABSNO010000023">
    <property type="protein sequence ID" value="NRS93558.1"/>
    <property type="molecule type" value="Genomic_DNA"/>
</dbReference>
<proteinExistence type="predicted"/>
<keyword evidence="1" id="KW-0175">Coiled coil</keyword>
<feature type="coiled-coil region" evidence="1">
    <location>
        <begin position="274"/>
        <end position="301"/>
    </location>
</feature>
<gene>
    <name evidence="5" type="ORF">HNQ03_002649</name>
</gene>
<sequence length="636" mass="71887">MIEINRLIEISKIIDRADICNELELLKIKSDAVDKEITIPLVGEFSSGKTSIINALIDNKKLETASKATTATIFEIKFGNDSFYAESVDQENNIKIIEDLEDLKNGDIEDLKLVRVFDTSNKVPSSTVLVDTPGLSSNDIQHKISLTSYLPYSDAILLVLDINQQVTRSLLDFIDNTKLAEKPLYLIINKCDTKTEQEIEEVKKYFIDNINIKVNNIVCISAARENLEELYQLFDNIQKEKNEIVNKAIDARIKNIGINLSEYINDLLTNLNSNSSTESQIEELQIKLRITKNNITRWLDDSSSKIEEKLNNNISQFRKIISERLDNIVKNNIDCDTEVNETVNIVALTILQNFKKDIQYVLTNLARERKSKIEEVPLQVLESMDLSSLSLGHFSHNMKLSELGHKHDKIIGGAVIAAGVAATLYFTGGGAVILGFLKNTTSSPAVRTLVMQKILSNTYKTEEQISKDSKDSADRASRLAELNKKRSSNDETANPDKDETVAEKEREEKQNLETLQEAEKLIAQFESLHGAASDKKGIIEKVVGGATDSFFGKPQRRRRIDSYVEDDLLPQFKMEMESIRNDLQRAIGLLVNEEAEIVTSKMEDTIVKLEDERKVETELYDKKIKELKEAISYLNN</sequence>
<dbReference type="InterPro" id="IPR051943">
    <property type="entry name" value="TRAFAC_Dynamin-like_GTPase"/>
</dbReference>
<feature type="domain" description="Dynamin N-terminal" evidence="4">
    <location>
        <begin position="41"/>
        <end position="189"/>
    </location>
</feature>
<protein>
    <submittedName>
        <fullName evidence="5">Small GTP-binding protein</fullName>
    </submittedName>
</protein>
<evidence type="ECO:0000256" key="2">
    <source>
        <dbReference type="SAM" id="MobiDB-lite"/>
    </source>
</evidence>
<keyword evidence="3" id="KW-0472">Membrane</keyword>
<feature type="coiled-coil region" evidence="1">
    <location>
        <begin position="220"/>
        <end position="247"/>
    </location>
</feature>
<dbReference type="PANTHER" id="PTHR43681:SF1">
    <property type="entry name" value="SARCALUMENIN"/>
    <property type="match status" value="1"/>
</dbReference>
<reference evidence="5" key="1">
    <citation type="submission" date="2020-05" db="EMBL/GenBank/DDBJ databases">
        <title>Genomic Encyclopedia of Type Strains, Phase IV (KMG-V): Genome sequencing to study the core and pangenomes of soil and plant-associated prokaryotes.</title>
        <authorList>
            <person name="Whitman W."/>
        </authorList>
    </citation>
    <scope>NUCLEOTIDE SEQUENCE</scope>
    <source>
        <strain evidence="5">16F</strain>
    </source>
</reference>
<organism evidence="5 6">
    <name type="scientific">Frigoriflavimonas asaccharolytica</name>
    <dbReference type="NCBI Taxonomy" id="2735899"/>
    <lineage>
        <taxon>Bacteria</taxon>
        <taxon>Pseudomonadati</taxon>
        <taxon>Bacteroidota</taxon>
        <taxon>Flavobacteriia</taxon>
        <taxon>Flavobacteriales</taxon>
        <taxon>Weeksellaceae</taxon>
        <taxon>Frigoriflavimonas</taxon>
    </lineage>
</organism>
<dbReference type="Pfam" id="PF00350">
    <property type="entry name" value="Dynamin_N"/>
    <property type="match status" value="1"/>
</dbReference>
<evidence type="ECO:0000313" key="6">
    <source>
        <dbReference type="Proteomes" id="UP000610746"/>
    </source>
</evidence>
<evidence type="ECO:0000256" key="1">
    <source>
        <dbReference type="SAM" id="Coils"/>
    </source>
</evidence>
<keyword evidence="3" id="KW-0812">Transmembrane</keyword>
<dbReference type="AlphaFoldDB" id="A0A8J8K969"/>